<feature type="region of interest" description="Disordered" evidence="1">
    <location>
        <begin position="42"/>
        <end position="70"/>
    </location>
</feature>
<reference evidence="2" key="1">
    <citation type="submission" date="2018-05" db="EMBL/GenBank/DDBJ databases">
        <authorList>
            <person name="Lanie J.A."/>
            <person name="Ng W.-L."/>
            <person name="Kazmierczak K.M."/>
            <person name="Andrzejewski T.M."/>
            <person name="Davidsen T.M."/>
            <person name="Wayne K.J."/>
            <person name="Tettelin H."/>
            <person name="Glass J.I."/>
            <person name="Rusch D."/>
            <person name="Podicherti R."/>
            <person name="Tsui H.-C.T."/>
            <person name="Winkler M.E."/>
        </authorList>
    </citation>
    <scope>NUCLEOTIDE SEQUENCE</scope>
</reference>
<protein>
    <submittedName>
        <fullName evidence="2">Uncharacterized protein</fullName>
    </submittedName>
</protein>
<sequence length="212" mass="21831">MALIGTKGDTTPDLKNNGATVVMGGNVDTAKTGRPHAVTNAPGMTHINTPNTAGVRRRGDHRNNPQARTTLGTQTTKGSGTFAYVMLSGKFVGKRMATEINGVTTAVTGDTLLSGGRGKGHRQRTAIHYLETTRALGVNTWNYVTGAISKGGTAGNQIQFIDPASGGGSTAADSAARPTRAIPGELVYTDHGMAFSGSLAVALSDDYKAKTG</sequence>
<gene>
    <name evidence="2" type="ORF">METZ01_LOCUS236969</name>
</gene>
<organism evidence="2">
    <name type="scientific">marine metagenome</name>
    <dbReference type="NCBI Taxonomy" id="408172"/>
    <lineage>
        <taxon>unclassified sequences</taxon>
        <taxon>metagenomes</taxon>
        <taxon>ecological metagenomes</taxon>
    </lineage>
</organism>
<evidence type="ECO:0000313" key="2">
    <source>
        <dbReference type="EMBL" id="SVB84115.1"/>
    </source>
</evidence>
<name>A0A382HAK2_9ZZZZ</name>
<evidence type="ECO:0000256" key="1">
    <source>
        <dbReference type="SAM" id="MobiDB-lite"/>
    </source>
</evidence>
<dbReference type="AlphaFoldDB" id="A0A382HAK2"/>
<dbReference type="EMBL" id="UINC01060038">
    <property type="protein sequence ID" value="SVB84115.1"/>
    <property type="molecule type" value="Genomic_DNA"/>
</dbReference>
<accession>A0A382HAK2</accession>
<proteinExistence type="predicted"/>